<dbReference type="EMBL" id="AMQN01017067">
    <property type="status" value="NOT_ANNOTATED_CDS"/>
    <property type="molecule type" value="Genomic_DNA"/>
</dbReference>
<evidence type="ECO:0000313" key="4">
    <source>
        <dbReference type="Proteomes" id="UP000014760"/>
    </source>
</evidence>
<dbReference type="Gene3D" id="1.10.533.10">
    <property type="entry name" value="Death Domain, Fas"/>
    <property type="match status" value="2"/>
</dbReference>
<keyword evidence="4" id="KW-1185">Reference proteome</keyword>
<dbReference type="EnsemblMetazoa" id="CapteT218081">
    <property type="protein sequence ID" value="CapteP218081"/>
    <property type="gene ID" value="CapteG218081"/>
</dbReference>
<sequence length="287" mass="32484">MYRINHNHLPPGLNTMFHQINILPGNPYNTRFRDTNPMPTRITRQTFTHRIKPYLPGAHRLEFTPKRHKTNFHTKIHGHTRVQTIEALLDHLVKRPDADFNQFCSCLRKTNQGHIAEYLENSDLNASVSSAIAKSETSPTKVKLDESGRRSPKSRREQIKGPRATLERGDAAQLTTGNPDHATSVGPEAAAPVPAPRTKKWRKTAAPQSVTMRMTDEHKAVLTDKRDYLVETISPDNLWTPLRTCRIVTESDEDCIKSHSTVNRGFDPDKIATDFIFSIPDAELKAV</sequence>
<reference evidence="4" key="1">
    <citation type="submission" date="2012-12" db="EMBL/GenBank/DDBJ databases">
        <authorList>
            <person name="Hellsten U."/>
            <person name="Grimwood J."/>
            <person name="Chapman J.A."/>
            <person name="Shapiro H."/>
            <person name="Aerts A."/>
            <person name="Otillar R.P."/>
            <person name="Terry A.Y."/>
            <person name="Boore J.L."/>
            <person name="Simakov O."/>
            <person name="Marletaz F."/>
            <person name="Cho S.-J."/>
            <person name="Edsinger-Gonzales E."/>
            <person name="Havlak P."/>
            <person name="Kuo D.-H."/>
            <person name="Larsson T."/>
            <person name="Lv J."/>
            <person name="Arendt D."/>
            <person name="Savage R."/>
            <person name="Osoegawa K."/>
            <person name="de Jong P."/>
            <person name="Lindberg D.R."/>
            <person name="Seaver E.C."/>
            <person name="Weisblat D.A."/>
            <person name="Putnam N.H."/>
            <person name="Grigoriev I.V."/>
            <person name="Rokhsar D.S."/>
        </authorList>
    </citation>
    <scope>NUCLEOTIDE SEQUENCE</scope>
    <source>
        <strain evidence="4">I ESC-2004</strain>
    </source>
</reference>
<gene>
    <name evidence="2" type="ORF">CAPTEDRAFT_218081</name>
</gene>
<proteinExistence type="predicted"/>
<feature type="compositionally biased region" description="Polar residues" evidence="1">
    <location>
        <begin position="130"/>
        <end position="140"/>
    </location>
</feature>
<dbReference type="CDD" id="cd01671">
    <property type="entry name" value="CARD"/>
    <property type="match status" value="2"/>
</dbReference>
<dbReference type="EMBL" id="KB292691">
    <property type="protein sequence ID" value="ELU17131.1"/>
    <property type="molecule type" value="Genomic_DNA"/>
</dbReference>
<reference evidence="2 4" key="2">
    <citation type="journal article" date="2013" name="Nature">
        <title>Insights into bilaterian evolution from three spiralian genomes.</title>
        <authorList>
            <person name="Simakov O."/>
            <person name="Marletaz F."/>
            <person name="Cho S.J."/>
            <person name="Edsinger-Gonzales E."/>
            <person name="Havlak P."/>
            <person name="Hellsten U."/>
            <person name="Kuo D.H."/>
            <person name="Larsson T."/>
            <person name="Lv J."/>
            <person name="Arendt D."/>
            <person name="Savage R."/>
            <person name="Osoegawa K."/>
            <person name="de Jong P."/>
            <person name="Grimwood J."/>
            <person name="Chapman J.A."/>
            <person name="Shapiro H."/>
            <person name="Aerts A."/>
            <person name="Otillar R.P."/>
            <person name="Terry A.Y."/>
            <person name="Boore J.L."/>
            <person name="Grigoriev I.V."/>
            <person name="Lindberg D.R."/>
            <person name="Seaver E.C."/>
            <person name="Weisblat D.A."/>
            <person name="Putnam N.H."/>
            <person name="Rokhsar D.S."/>
        </authorList>
    </citation>
    <scope>NUCLEOTIDE SEQUENCE</scope>
    <source>
        <strain evidence="2 4">I ESC-2004</strain>
    </source>
</reference>
<evidence type="ECO:0000313" key="2">
    <source>
        <dbReference type="EMBL" id="ELU17131.1"/>
    </source>
</evidence>
<reference evidence="3" key="3">
    <citation type="submission" date="2015-06" db="UniProtKB">
        <authorList>
            <consortium name="EnsemblMetazoa"/>
        </authorList>
    </citation>
    <scope>IDENTIFICATION</scope>
</reference>
<dbReference type="OrthoDB" id="10062389at2759"/>
<organism evidence="2">
    <name type="scientific">Capitella teleta</name>
    <name type="common">Polychaete worm</name>
    <dbReference type="NCBI Taxonomy" id="283909"/>
    <lineage>
        <taxon>Eukaryota</taxon>
        <taxon>Metazoa</taxon>
        <taxon>Spiralia</taxon>
        <taxon>Lophotrochozoa</taxon>
        <taxon>Annelida</taxon>
        <taxon>Polychaeta</taxon>
        <taxon>Sedentaria</taxon>
        <taxon>Scolecida</taxon>
        <taxon>Capitellidae</taxon>
        <taxon>Capitella</taxon>
    </lineage>
</organism>
<dbReference type="SUPFAM" id="SSF47986">
    <property type="entry name" value="DEATH domain"/>
    <property type="match status" value="2"/>
</dbReference>
<protein>
    <recommendedName>
        <fullName evidence="5">CARD domain-containing protein</fullName>
    </recommendedName>
</protein>
<name>R7VK88_CAPTE</name>
<evidence type="ECO:0000313" key="3">
    <source>
        <dbReference type="EnsemblMetazoa" id="CapteP218081"/>
    </source>
</evidence>
<evidence type="ECO:0000256" key="1">
    <source>
        <dbReference type="SAM" id="MobiDB-lite"/>
    </source>
</evidence>
<evidence type="ECO:0008006" key="5">
    <source>
        <dbReference type="Google" id="ProtNLM"/>
    </source>
</evidence>
<dbReference type="HOGENOM" id="CLU_970583_0_0_1"/>
<feature type="compositionally biased region" description="Basic and acidic residues" evidence="1">
    <location>
        <begin position="142"/>
        <end position="170"/>
    </location>
</feature>
<dbReference type="InterPro" id="IPR011029">
    <property type="entry name" value="DEATH-like_dom_sf"/>
</dbReference>
<dbReference type="Proteomes" id="UP000014760">
    <property type="component" value="Unassembled WGS sequence"/>
</dbReference>
<accession>R7VK88</accession>
<feature type="region of interest" description="Disordered" evidence="1">
    <location>
        <begin position="130"/>
        <end position="209"/>
    </location>
</feature>
<dbReference type="AlphaFoldDB" id="R7VK88"/>